<dbReference type="OrthoDB" id="3171769at2"/>
<protein>
    <submittedName>
        <fullName evidence="2">Uncharacterized protein</fullName>
    </submittedName>
</protein>
<feature type="transmembrane region" description="Helical" evidence="1">
    <location>
        <begin position="283"/>
        <end position="305"/>
    </location>
</feature>
<reference evidence="3" key="1">
    <citation type="submission" date="2016-06" db="EMBL/GenBank/DDBJ databases">
        <authorList>
            <person name="Varghese N."/>
            <person name="Submissions Spin"/>
        </authorList>
    </citation>
    <scope>NUCLEOTIDE SEQUENCE [LARGE SCALE GENOMIC DNA]</scope>
    <source>
        <strain evidence="3">DSM 44100</strain>
    </source>
</reference>
<dbReference type="STRING" id="121616.GA0070216_10757"/>
<dbReference type="AlphaFoldDB" id="A0A1C4YQJ7"/>
<evidence type="ECO:0000256" key="1">
    <source>
        <dbReference type="SAM" id="Phobius"/>
    </source>
</evidence>
<name>A0A1C4YQJ7_9ACTN</name>
<proteinExistence type="predicted"/>
<evidence type="ECO:0000313" key="2">
    <source>
        <dbReference type="EMBL" id="SCF22940.1"/>
    </source>
</evidence>
<sequence>MNTLTDRYLAATLRAVPAPRREEIATELRAAIEDMIDDRVGGGQDSATAEREVLTELGHPERLAARYADRRLQLIGPTYYLVWQQVLRRLLTTIPGAVGVIVGVVQATVGDNPGGAIGSGISVAFQTAVQITFWVTLSFAILERTNTSLTLPEWDVDKLPETPVERDIRLPDTCASVAMVLLTLAFLPWQHFRSWVRDTDGQRIPLLDPALWTSWLPVLAAVLLAGLVLEVVKYRTGRWTWPLVAVNALLDLAFAVPLIWLVLTDRLLNPDLVDRFGWLRDGNGLGVASRVTVVVVAAITLWDFVESVVKARRSATRVDA</sequence>
<keyword evidence="1" id="KW-1133">Transmembrane helix</keyword>
<accession>A0A1C4YQJ7</accession>
<gene>
    <name evidence="2" type="ORF">GA0070216_10757</name>
</gene>
<evidence type="ECO:0000313" key="3">
    <source>
        <dbReference type="Proteomes" id="UP000198797"/>
    </source>
</evidence>
<feature type="transmembrane region" description="Helical" evidence="1">
    <location>
        <begin position="174"/>
        <end position="192"/>
    </location>
</feature>
<feature type="transmembrane region" description="Helical" evidence="1">
    <location>
        <begin position="212"/>
        <end position="232"/>
    </location>
</feature>
<dbReference type="Proteomes" id="UP000198797">
    <property type="component" value="Unassembled WGS sequence"/>
</dbReference>
<feature type="transmembrane region" description="Helical" evidence="1">
    <location>
        <begin position="121"/>
        <end position="142"/>
    </location>
</feature>
<keyword evidence="1" id="KW-0812">Transmembrane</keyword>
<dbReference type="EMBL" id="FMCU01000007">
    <property type="protein sequence ID" value="SCF22940.1"/>
    <property type="molecule type" value="Genomic_DNA"/>
</dbReference>
<dbReference type="RefSeq" id="WP_091246415.1">
    <property type="nucleotide sequence ID" value="NZ_FMCU01000007.1"/>
</dbReference>
<keyword evidence="3" id="KW-1185">Reference proteome</keyword>
<feature type="transmembrane region" description="Helical" evidence="1">
    <location>
        <begin position="90"/>
        <end position="109"/>
    </location>
</feature>
<dbReference type="InterPro" id="IPR047928">
    <property type="entry name" value="Perm_prefix_1"/>
</dbReference>
<organism evidence="2 3">
    <name type="scientific">Micromonospora matsumotoense</name>
    <dbReference type="NCBI Taxonomy" id="121616"/>
    <lineage>
        <taxon>Bacteria</taxon>
        <taxon>Bacillati</taxon>
        <taxon>Actinomycetota</taxon>
        <taxon>Actinomycetes</taxon>
        <taxon>Micromonosporales</taxon>
        <taxon>Micromonosporaceae</taxon>
        <taxon>Micromonospora</taxon>
    </lineage>
</organism>
<feature type="transmembrane region" description="Helical" evidence="1">
    <location>
        <begin position="244"/>
        <end position="263"/>
    </location>
</feature>
<dbReference type="Pfam" id="PF22564">
    <property type="entry name" value="HAAS"/>
    <property type="match status" value="1"/>
</dbReference>
<keyword evidence="1" id="KW-0472">Membrane</keyword>
<dbReference type="NCBIfam" id="NF038403">
    <property type="entry name" value="perm_prefix_1"/>
    <property type="match status" value="1"/>
</dbReference>